<organism evidence="1 2">
    <name type="scientific">Brachionus plicatilis</name>
    <name type="common">Marine rotifer</name>
    <name type="synonym">Brachionus muelleri</name>
    <dbReference type="NCBI Taxonomy" id="10195"/>
    <lineage>
        <taxon>Eukaryota</taxon>
        <taxon>Metazoa</taxon>
        <taxon>Spiralia</taxon>
        <taxon>Gnathifera</taxon>
        <taxon>Rotifera</taxon>
        <taxon>Eurotatoria</taxon>
        <taxon>Monogononta</taxon>
        <taxon>Pseudotrocha</taxon>
        <taxon>Ploima</taxon>
        <taxon>Brachionidae</taxon>
        <taxon>Brachionus</taxon>
    </lineage>
</organism>
<keyword evidence="2" id="KW-1185">Reference proteome</keyword>
<gene>
    <name evidence="1" type="ORF">BpHYR1_040225</name>
</gene>
<evidence type="ECO:0000313" key="1">
    <source>
        <dbReference type="EMBL" id="RNA29610.1"/>
    </source>
</evidence>
<protein>
    <submittedName>
        <fullName evidence="1">Uncharacterized protein</fullName>
    </submittedName>
</protein>
<sequence length="127" mass="15159">MGCTMILFICPVRIIKLANWFEIKIKIYIRKNNFFPKQLLDMSCQTKKFPLESKIIWTNNPKYNFGAGNKYHLAHVKKFLTYTACVKVVFRVLEKRKKILHQISNKGIRYKFEFISTILTHSMYSLF</sequence>
<reference evidence="1 2" key="1">
    <citation type="journal article" date="2018" name="Sci. Rep.">
        <title>Genomic signatures of local adaptation to the degree of environmental predictability in rotifers.</title>
        <authorList>
            <person name="Franch-Gras L."/>
            <person name="Hahn C."/>
            <person name="Garcia-Roger E.M."/>
            <person name="Carmona M.J."/>
            <person name="Serra M."/>
            <person name="Gomez A."/>
        </authorList>
    </citation>
    <scope>NUCLEOTIDE SEQUENCE [LARGE SCALE GENOMIC DNA]</scope>
    <source>
        <strain evidence="1">HYR1</strain>
    </source>
</reference>
<dbReference type="EMBL" id="REGN01002187">
    <property type="protein sequence ID" value="RNA29610.1"/>
    <property type="molecule type" value="Genomic_DNA"/>
</dbReference>
<dbReference type="AlphaFoldDB" id="A0A3M7S1V1"/>
<dbReference type="Proteomes" id="UP000276133">
    <property type="component" value="Unassembled WGS sequence"/>
</dbReference>
<proteinExistence type="predicted"/>
<name>A0A3M7S1V1_BRAPC</name>
<accession>A0A3M7S1V1</accession>
<evidence type="ECO:0000313" key="2">
    <source>
        <dbReference type="Proteomes" id="UP000276133"/>
    </source>
</evidence>
<comment type="caution">
    <text evidence="1">The sequence shown here is derived from an EMBL/GenBank/DDBJ whole genome shotgun (WGS) entry which is preliminary data.</text>
</comment>